<reference evidence="15" key="1">
    <citation type="submission" date="2020-11" db="EMBL/GenBank/DDBJ databases">
        <authorList>
            <person name="Tran Van P."/>
        </authorList>
    </citation>
    <scope>NUCLEOTIDE SEQUENCE</scope>
</reference>
<feature type="signal peptide" evidence="12">
    <location>
        <begin position="1"/>
        <end position="16"/>
    </location>
</feature>
<gene>
    <name evidence="15" type="ORF">DSTB1V02_LOCUS998</name>
</gene>
<protein>
    <recommendedName>
        <fullName evidence="11">Fucosyltransferase</fullName>
        <ecNumber evidence="11">2.4.1.-</ecNumber>
    </recommendedName>
</protein>
<evidence type="ECO:0000256" key="8">
    <source>
        <dbReference type="ARBA" id="ARBA00022989"/>
    </source>
</evidence>
<comment type="pathway">
    <text evidence="2">Protein modification; protein glycosylation.</text>
</comment>
<keyword evidence="5 11" id="KW-0808">Transferase</keyword>
<evidence type="ECO:0000256" key="9">
    <source>
        <dbReference type="ARBA" id="ARBA00023136"/>
    </source>
</evidence>
<evidence type="ECO:0000259" key="13">
    <source>
        <dbReference type="Pfam" id="PF00852"/>
    </source>
</evidence>
<dbReference type="EMBL" id="LR899600">
    <property type="protein sequence ID" value="CAD7240996.1"/>
    <property type="molecule type" value="Genomic_DNA"/>
</dbReference>
<feature type="chain" id="PRO_5036208940" description="Fucosyltransferase" evidence="12">
    <location>
        <begin position="17"/>
        <end position="446"/>
    </location>
</feature>
<dbReference type="Pfam" id="PF00852">
    <property type="entry name" value="Glyco_transf_10"/>
    <property type="match status" value="1"/>
</dbReference>
<dbReference type="PANTHER" id="PTHR11929">
    <property type="entry name" value="ALPHA- 1,3 -FUCOSYLTRANSFERASE"/>
    <property type="match status" value="1"/>
</dbReference>
<keyword evidence="10" id="KW-0325">Glycoprotein</keyword>
<dbReference type="SUPFAM" id="SSF53756">
    <property type="entry name" value="UDP-Glycosyltransferase/glycogen phosphorylase"/>
    <property type="match status" value="1"/>
</dbReference>
<evidence type="ECO:0000256" key="10">
    <source>
        <dbReference type="ARBA" id="ARBA00023180"/>
    </source>
</evidence>
<evidence type="ECO:0000256" key="3">
    <source>
        <dbReference type="ARBA" id="ARBA00008919"/>
    </source>
</evidence>
<evidence type="ECO:0000256" key="6">
    <source>
        <dbReference type="ARBA" id="ARBA00022692"/>
    </source>
</evidence>
<proteinExistence type="inferred from homology"/>
<keyword evidence="9 11" id="KW-0472">Membrane</keyword>
<name>A0A7R8WZ86_9CRUS</name>
<evidence type="ECO:0000256" key="1">
    <source>
        <dbReference type="ARBA" id="ARBA00004447"/>
    </source>
</evidence>
<dbReference type="InterPro" id="IPR055270">
    <property type="entry name" value="Glyco_tran_10_C"/>
</dbReference>
<evidence type="ECO:0000313" key="16">
    <source>
        <dbReference type="Proteomes" id="UP000677054"/>
    </source>
</evidence>
<keyword evidence="11" id="KW-0333">Golgi apparatus</keyword>
<comment type="subcellular location">
    <subcellularLocation>
        <location evidence="1 11">Golgi apparatus</location>
        <location evidence="1 11">Golgi stack membrane</location>
        <topology evidence="1 11">Single-pass type II membrane protein</topology>
    </subcellularLocation>
</comment>
<feature type="transmembrane region" description="Helical" evidence="11">
    <location>
        <begin position="7"/>
        <end position="25"/>
    </location>
</feature>
<sequence length="446" mass="51238">MQFSSTLWFFIPCGLALLTWLFMNWDEKEGIIPIFIKYWQGDLGELREEIGEPIILWWHPYSSVPEEYLECSHSTRCFVTNNRALLKNVNTKVVVFYGSHWNVSDLPLPREQDHRWALIHEESPKNVFMLSHIQVLSVFNASATFSRHSDFPLTLQSLSSLQDLIGRDYYVEVKEKSSLLNGGDLSPVVFLSSDCDTPSEREAFVSELQSFIPIDSLGSCLNNKKLPPSLEGMESGVMSPELLTILGRYKFHVSIENYPCEDYLTEKLWRPLIVGSVPIYFGSPSVRDWLPNKMSAILREDFSSIQELGNYLKYLNENHSAYEEYLSHKIEGRISNSGLIQAMEGRTWNIDETGSLFFGAFECFLCEHLHGDLEKFAWRPLPASHLACPPPHSSVTLQENLENFWTRAWHHGAVEARVFQQLLSQYPHGIPSQIYQDHILEALNKN</sequence>
<evidence type="ECO:0000313" key="15">
    <source>
        <dbReference type="EMBL" id="CAD7240996.1"/>
    </source>
</evidence>
<dbReference type="OrthoDB" id="9993460at2759"/>
<dbReference type="EMBL" id="CAJPEV010000083">
    <property type="protein sequence ID" value="CAG0880276.1"/>
    <property type="molecule type" value="Genomic_DNA"/>
</dbReference>
<dbReference type="Gene3D" id="3.40.50.11660">
    <property type="entry name" value="Glycosyl transferase family 10, C-terminal domain"/>
    <property type="match status" value="1"/>
</dbReference>
<evidence type="ECO:0000256" key="11">
    <source>
        <dbReference type="RuleBase" id="RU003832"/>
    </source>
</evidence>
<organism evidence="15">
    <name type="scientific">Darwinula stevensoni</name>
    <dbReference type="NCBI Taxonomy" id="69355"/>
    <lineage>
        <taxon>Eukaryota</taxon>
        <taxon>Metazoa</taxon>
        <taxon>Ecdysozoa</taxon>
        <taxon>Arthropoda</taxon>
        <taxon>Crustacea</taxon>
        <taxon>Oligostraca</taxon>
        <taxon>Ostracoda</taxon>
        <taxon>Podocopa</taxon>
        <taxon>Podocopida</taxon>
        <taxon>Darwinulocopina</taxon>
        <taxon>Darwinuloidea</taxon>
        <taxon>Darwinulidae</taxon>
        <taxon>Darwinula</taxon>
    </lineage>
</organism>
<evidence type="ECO:0000259" key="14">
    <source>
        <dbReference type="Pfam" id="PF17039"/>
    </source>
</evidence>
<dbReference type="GO" id="GO:0046920">
    <property type="term" value="F:alpha-(1-&gt;3)-fucosyltransferase activity"/>
    <property type="evidence" value="ECO:0007669"/>
    <property type="project" value="TreeGrafter"/>
</dbReference>
<evidence type="ECO:0000256" key="2">
    <source>
        <dbReference type="ARBA" id="ARBA00004922"/>
    </source>
</evidence>
<keyword evidence="12" id="KW-0732">Signal</keyword>
<accession>A0A7R8WZ86</accession>
<dbReference type="PANTHER" id="PTHR11929:SF194">
    <property type="entry name" value="ALPHA-(1,3)-FUCOSYLTRANSFERASE 10"/>
    <property type="match status" value="1"/>
</dbReference>
<evidence type="ECO:0000256" key="4">
    <source>
        <dbReference type="ARBA" id="ARBA00022676"/>
    </source>
</evidence>
<dbReference type="UniPathway" id="UPA00378"/>
<keyword evidence="4 11" id="KW-0328">Glycosyltransferase</keyword>
<dbReference type="FunFam" id="3.40.50.11660:FF:000002">
    <property type="entry name" value="Alpha-(1,3)-fucosyltransferase"/>
    <property type="match status" value="1"/>
</dbReference>
<dbReference type="Proteomes" id="UP000677054">
    <property type="component" value="Unassembled WGS sequence"/>
</dbReference>
<feature type="domain" description="Fucosyltransferase N-terminal" evidence="14">
    <location>
        <begin position="53"/>
        <end position="153"/>
    </location>
</feature>
<dbReference type="EC" id="2.4.1.-" evidence="11"/>
<keyword evidence="6 11" id="KW-0812">Transmembrane</keyword>
<keyword evidence="16" id="KW-1185">Reference proteome</keyword>
<dbReference type="InterPro" id="IPR031481">
    <property type="entry name" value="Glyco_tran_10_N"/>
</dbReference>
<keyword evidence="7" id="KW-0735">Signal-anchor</keyword>
<comment type="similarity">
    <text evidence="3 11">Belongs to the glycosyltransferase 10 family.</text>
</comment>
<dbReference type="InterPro" id="IPR038577">
    <property type="entry name" value="GT10-like_C_sf"/>
</dbReference>
<dbReference type="InterPro" id="IPR001503">
    <property type="entry name" value="Glyco_trans_10"/>
</dbReference>
<dbReference type="Pfam" id="PF17039">
    <property type="entry name" value="Glyco_tran_10_N"/>
    <property type="match status" value="1"/>
</dbReference>
<feature type="domain" description="Fucosyltransferase C-terminal" evidence="13">
    <location>
        <begin position="188"/>
        <end position="337"/>
    </location>
</feature>
<evidence type="ECO:0000256" key="12">
    <source>
        <dbReference type="SAM" id="SignalP"/>
    </source>
</evidence>
<dbReference type="AlphaFoldDB" id="A0A7R8WZ86"/>
<evidence type="ECO:0000256" key="7">
    <source>
        <dbReference type="ARBA" id="ARBA00022968"/>
    </source>
</evidence>
<evidence type="ECO:0000256" key="5">
    <source>
        <dbReference type="ARBA" id="ARBA00022679"/>
    </source>
</evidence>
<keyword evidence="8 11" id="KW-1133">Transmembrane helix</keyword>
<dbReference type="GO" id="GO:0032580">
    <property type="term" value="C:Golgi cisterna membrane"/>
    <property type="evidence" value="ECO:0007669"/>
    <property type="project" value="UniProtKB-SubCell"/>
</dbReference>